<proteinExistence type="predicted"/>
<name>A0A9N9FLJ7_FUNMO</name>
<evidence type="ECO:0000313" key="2">
    <source>
        <dbReference type="EMBL" id="CAG8541822.1"/>
    </source>
</evidence>
<reference evidence="2" key="1">
    <citation type="submission" date="2021-06" db="EMBL/GenBank/DDBJ databases">
        <authorList>
            <person name="Kallberg Y."/>
            <person name="Tangrot J."/>
            <person name="Rosling A."/>
        </authorList>
    </citation>
    <scope>NUCLEOTIDE SEQUENCE</scope>
    <source>
        <strain evidence="2">87-6 pot B 2015</strain>
    </source>
</reference>
<comment type="caution">
    <text evidence="2">The sequence shown here is derived from an EMBL/GenBank/DDBJ whole genome shotgun (WGS) entry which is preliminary data.</text>
</comment>
<feature type="region of interest" description="Disordered" evidence="1">
    <location>
        <begin position="26"/>
        <end position="48"/>
    </location>
</feature>
<sequence length="64" mass="7270">MKCKKKAEQDLSNSKSREHYCVQPLVNSNMNPTRSKIQASNSENFSPSVIPTRYADNNILTLNK</sequence>
<feature type="region of interest" description="Disordered" evidence="1">
    <location>
        <begin position="1"/>
        <end position="20"/>
    </location>
</feature>
<evidence type="ECO:0000313" key="3">
    <source>
        <dbReference type="Proteomes" id="UP000789375"/>
    </source>
</evidence>
<dbReference type="EMBL" id="CAJVPP010001218">
    <property type="protein sequence ID" value="CAG8541822.1"/>
    <property type="molecule type" value="Genomic_DNA"/>
</dbReference>
<protein>
    <submittedName>
        <fullName evidence="2">1619_t:CDS:1</fullName>
    </submittedName>
</protein>
<keyword evidence="3" id="KW-1185">Reference proteome</keyword>
<dbReference type="AlphaFoldDB" id="A0A9N9FLJ7"/>
<evidence type="ECO:0000256" key="1">
    <source>
        <dbReference type="SAM" id="MobiDB-lite"/>
    </source>
</evidence>
<accession>A0A9N9FLJ7</accession>
<dbReference type="Proteomes" id="UP000789375">
    <property type="component" value="Unassembled WGS sequence"/>
</dbReference>
<organism evidence="2 3">
    <name type="scientific">Funneliformis mosseae</name>
    <name type="common">Endomycorrhizal fungus</name>
    <name type="synonym">Glomus mosseae</name>
    <dbReference type="NCBI Taxonomy" id="27381"/>
    <lineage>
        <taxon>Eukaryota</taxon>
        <taxon>Fungi</taxon>
        <taxon>Fungi incertae sedis</taxon>
        <taxon>Mucoromycota</taxon>
        <taxon>Glomeromycotina</taxon>
        <taxon>Glomeromycetes</taxon>
        <taxon>Glomerales</taxon>
        <taxon>Glomeraceae</taxon>
        <taxon>Funneliformis</taxon>
    </lineage>
</organism>
<gene>
    <name evidence="2" type="ORF">FMOSSE_LOCUS6016</name>
</gene>